<evidence type="ECO:0000313" key="3">
    <source>
        <dbReference type="EMBL" id="KAH3673024.1"/>
    </source>
</evidence>
<protein>
    <submittedName>
        <fullName evidence="3">Uncharacterized protein</fullName>
    </submittedName>
</protein>
<keyword evidence="2" id="KW-0472">Membrane</keyword>
<name>A0A9P8TBV5_9ASCO</name>
<feature type="compositionally biased region" description="Low complexity" evidence="1">
    <location>
        <begin position="215"/>
        <end position="224"/>
    </location>
</feature>
<organism evidence="3 4">
    <name type="scientific">Wickerhamomyces mucosus</name>
    <dbReference type="NCBI Taxonomy" id="1378264"/>
    <lineage>
        <taxon>Eukaryota</taxon>
        <taxon>Fungi</taxon>
        <taxon>Dikarya</taxon>
        <taxon>Ascomycota</taxon>
        <taxon>Saccharomycotina</taxon>
        <taxon>Saccharomycetes</taxon>
        <taxon>Phaffomycetales</taxon>
        <taxon>Wickerhamomycetaceae</taxon>
        <taxon>Wickerhamomyces</taxon>
    </lineage>
</organism>
<dbReference type="OrthoDB" id="2103474at2759"/>
<evidence type="ECO:0000256" key="2">
    <source>
        <dbReference type="SAM" id="Phobius"/>
    </source>
</evidence>
<feature type="transmembrane region" description="Helical" evidence="2">
    <location>
        <begin position="133"/>
        <end position="152"/>
    </location>
</feature>
<keyword evidence="2" id="KW-0812">Transmembrane</keyword>
<dbReference type="InterPro" id="IPR025187">
    <property type="entry name" value="DUF4112"/>
</dbReference>
<dbReference type="Pfam" id="PF13430">
    <property type="entry name" value="DUF4112"/>
    <property type="match status" value="1"/>
</dbReference>
<dbReference type="EMBL" id="JAEUBF010001058">
    <property type="protein sequence ID" value="KAH3673024.1"/>
    <property type="molecule type" value="Genomic_DNA"/>
</dbReference>
<dbReference type="Proteomes" id="UP000769528">
    <property type="component" value="Unassembled WGS sequence"/>
</dbReference>
<proteinExistence type="predicted"/>
<reference evidence="3" key="2">
    <citation type="submission" date="2021-01" db="EMBL/GenBank/DDBJ databases">
        <authorList>
            <person name="Schikora-Tamarit M.A."/>
        </authorList>
    </citation>
    <scope>NUCLEOTIDE SEQUENCE</scope>
    <source>
        <strain evidence="3">CBS6341</strain>
    </source>
</reference>
<dbReference type="AlphaFoldDB" id="A0A9P8TBV5"/>
<accession>A0A9P8TBV5</accession>
<dbReference type="PANTHER" id="PTHR35519">
    <property type="entry name" value="MEMBRANE PROTEINS"/>
    <property type="match status" value="1"/>
</dbReference>
<sequence length="234" mass="27112">MNQIDTYANKLEGLPGYGLAIDWINDKLGDHFETKDPFYVEINGKRKKRKVPETCTKETQKAWKKIKKRAWLDDRNFFGCYPIDLGFGLAPLLSLLPVIGQILMWATHMRLITIATQQMHIPNSLQAKMHANIVFDILISLPPIIGSLFTWLNACSTRNAALVHTYIVKEELKRQTQFEKIENQFANEQFGYHQPQQERFNDRINYKERLAKPEQSYQRSGDSSSRSKHADSLV</sequence>
<keyword evidence="2" id="KW-1133">Transmembrane helix</keyword>
<comment type="caution">
    <text evidence="3">The sequence shown here is derived from an EMBL/GenBank/DDBJ whole genome shotgun (WGS) entry which is preliminary data.</text>
</comment>
<dbReference type="PANTHER" id="PTHR35519:SF1">
    <property type="entry name" value="YALI0C06193P"/>
    <property type="match status" value="1"/>
</dbReference>
<keyword evidence="4" id="KW-1185">Reference proteome</keyword>
<evidence type="ECO:0000256" key="1">
    <source>
        <dbReference type="SAM" id="MobiDB-lite"/>
    </source>
</evidence>
<reference evidence="3" key="1">
    <citation type="journal article" date="2021" name="Open Biol.">
        <title>Shared evolutionary footprints suggest mitochondrial oxidative damage underlies multiple complex I losses in fungi.</title>
        <authorList>
            <person name="Schikora-Tamarit M.A."/>
            <person name="Marcet-Houben M."/>
            <person name="Nosek J."/>
            <person name="Gabaldon T."/>
        </authorList>
    </citation>
    <scope>NUCLEOTIDE SEQUENCE</scope>
    <source>
        <strain evidence="3">CBS6341</strain>
    </source>
</reference>
<feature type="region of interest" description="Disordered" evidence="1">
    <location>
        <begin position="211"/>
        <end position="234"/>
    </location>
</feature>
<evidence type="ECO:0000313" key="4">
    <source>
        <dbReference type="Proteomes" id="UP000769528"/>
    </source>
</evidence>
<gene>
    <name evidence="3" type="ORF">WICMUC_003937</name>
</gene>